<dbReference type="PROSITE" id="PS00109">
    <property type="entry name" value="PROTEIN_KINASE_TYR"/>
    <property type="match status" value="1"/>
</dbReference>
<comment type="caution">
    <text evidence="2">The sequence shown here is derived from an EMBL/GenBank/DDBJ whole genome shotgun (WGS) entry which is preliminary data.</text>
</comment>
<proteinExistence type="predicted"/>
<evidence type="ECO:0000259" key="1">
    <source>
        <dbReference type="Pfam" id="PF17667"/>
    </source>
</evidence>
<name>A0A9P5YYH0_9AGAR</name>
<evidence type="ECO:0000313" key="3">
    <source>
        <dbReference type="Proteomes" id="UP000807469"/>
    </source>
</evidence>
<dbReference type="Gene3D" id="1.10.510.10">
    <property type="entry name" value="Transferase(Phosphotransferase) domain 1"/>
    <property type="match status" value="1"/>
</dbReference>
<dbReference type="InterPro" id="IPR040976">
    <property type="entry name" value="Pkinase_fungal"/>
</dbReference>
<feature type="domain" description="Fungal-type protein kinase" evidence="1">
    <location>
        <begin position="153"/>
        <end position="499"/>
    </location>
</feature>
<dbReference type="InterPro" id="IPR011009">
    <property type="entry name" value="Kinase-like_dom_sf"/>
</dbReference>
<dbReference type="Pfam" id="PF17667">
    <property type="entry name" value="Pkinase_fungal"/>
    <property type="match status" value="1"/>
</dbReference>
<dbReference type="InterPro" id="IPR008266">
    <property type="entry name" value="Tyr_kinase_AS"/>
</dbReference>
<dbReference type="OrthoDB" id="3271139at2759"/>
<dbReference type="PANTHER" id="PTHR38248">
    <property type="entry name" value="FUNK1 6"/>
    <property type="match status" value="1"/>
</dbReference>
<dbReference type="GO" id="GO:0004672">
    <property type="term" value="F:protein kinase activity"/>
    <property type="evidence" value="ECO:0007669"/>
    <property type="project" value="InterPro"/>
</dbReference>
<dbReference type="PANTHER" id="PTHR38248:SF2">
    <property type="entry name" value="FUNK1 11"/>
    <property type="match status" value="1"/>
</dbReference>
<protein>
    <recommendedName>
        <fullName evidence="1">Fungal-type protein kinase domain-containing protein</fullName>
    </recommendedName>
</protein>
<dbReference type="Proteomes" id="UP000807469">
    <property type="component" value="Unassembled WGS sequence"/>
</dbReference>
<accession>A0A9P5YYH0</accession>
<gene>
    <name evidence="2" type="ORF">BDN70DRAFT_863521</name>
</gene>
<keyword evidence="3" id="KW-1185">Reference proteome</keyword>
<sequence length="706" mass="80886">MQSLRPDLNERLAREMKGHFVGSMDPDPFLNQFLPLDPAIEPVHISRKIKSHFRKTANSAEGEMYNKFVKTMKPYIPGLVFYDTHASPDTERDGLKPDCGVYLANDLPAANKRTDFSKLTTFVEFKGIENYDPFTDPEDLDNMPPDFSFENNGKQNTKNRGQIGAYSAAISGSQFRVHVFSVSVCGPTARFIRWDRTGAVVTRRFNYTTEPHLLVGFFRRYSQASLSERGYDLSVIPATDEEVAMMDDATKEKMKADNKHHREFRKMLVPDRTDPGLEKPVLVSFPPRYSCRSPFSRSTRPMLAFDLTEKELHFLKDFWRADVDGIDKEGDIYQLLKSKGVSNIAPFGMGNDVRNHATVADVWASKDLPWLTPTNRLVPLRHYRMTLRVVYRRLNDFKSSHEFISAIADAMEAHDEAFFKAKILHRDISVGNIMIGPNGKGVLLDWDLCLNRAKNPQPPRRPSRTGTWQFMSIALLEKRSAYHDIEDDRESAFWLILWIALRFTNNVIPEDARNNFSKLMKAFDEVFVHDDGTTSGGSAKSTFLLRYESQKIGFTDRKELETLLEELAAVLGVRYHNRPPQTSFVTLQEIEDNLKLNPQSQLMQKVRDDSPAYIYKNRAEKLKEKGWFVKTIRMYLDKGQWPLDPPVPQPVLTSKTDVPNSIGTSKRKLDEIEQTLDADERVLKSARLFTESYASRSQSRANNSHS</sequence>
<organism evidence="2 3">
    <name type="scientific">Pholiota conissans</name>
    <dbReference type="NCBI Taxonomy" id="109636"/>
    <lineage>
        <taxon>Eukaryota</taxon>
        <taxon>Fungi</taxon>
        <taxon>Dikarya</taxon>
        <taxon>Basidiomycota</taxon>
        <taxon>Agaricomycotina</taxon>
        <taxon>Agaricomycetes</taxon>
        <taxon>Agaricomycetidae</taxon>
        <taxon>Agaricales</taxon>
        <taxon>Agaricineae</taxon>
        <taxon>Strophariaceae</taxon>
        <taxon>Pholiota</taxon>
    </lineage>
</organism>
<reference evidence="2" key="1">
    <citation type="submission" date="2020-11" db="EMBL/GenBank/DDBJ databases">
        <authorList>
            <consortium name="DOE Joint Genome Institute"/>
            <person name="Ahrendt S."/>
            <person name="Riley R."/>
            <person name="Andreopoulos W."/>
            <person name="Labutti K."/>
            <person name="Pangilinan J."/>
            <person name="Ruiz-Duenas F.J."/>
            <person name="Barrasa J.M."/>
            <person name="Sanchez-Garcia M."/>
            <person name="Camarero S."/>
            <person name="Miyauchi S."/>
            <person name="Serrano A."/>
            <person name="Linde D."/>
            <person name="Babiker R."/>
            <person name="Drula E."/>
            <person name="Ayuso-Fernandez I."/>
            <person name="Pacheco R."/>
            <person name="Padilla G."/>
            <person name="Ferreira P."/>
            <person name="Barriuso J."/>
            <person name="Kellner H."/>
            <person name="Castanera R."/>
            <person name="Alfaro M."/>
            <person name="Ramirez L."/>
            <person name="Pisabarro A.G."/>
            <person name="Kuo A."/>
            <person name="Tritt A."/>
            <person name="Lipzen A."/>
            <person name="He G."/>
            <person name="Yan M."/>
            <person name="Ng V."/>
            <person name="Cullen D."/>
            <person name="Martin F."/>
            <person name="Rosso M.-N."/>
            <person name="Henrissat B."/>
            <person name="Hibbett D."/>
            <person name="Martinez A.T."/>
            <person name="Grigoriev I.V."/>
        </authorList>
    </citation>
    <scope>NUCLEOTIDE SEQUENCE</scope>
    <source>
        <strain evidence="2">CIRM-BRFM 674</strain>
    </source>
</reference>
<dbReference type="EMBL" id="MU155299">
    <property type="protein sequence ID" value="KAF9476315.1"/>
    <property type="molecule type" value="Genomic_DNA"/>
</dbReference>
<dbReference type="SUPFAM" id="SSF56112">
    <property type="entry name" value="Protein kinase-like (PK-like)"/>
    <property type="match status" value="1"/>
</dbReference>
<dbReference type="AlphaFoldDB" id="A0A9P5YYH0"/>
<evidence type="ECO:0000313" key="2">
    <source>
        <dbReference type="EMBL" id="KAF9476315.1"/>
    </source>
</evidence>